<proteinExistence type="predicted"/>
<feature type="non-terminal residue" evidence="1">
    <location>
        <position position="53"/>
    </location>
</feature>
<dbReference type="EMBL" id="FORY01000059">
    <property type="protein sequence ID" value="SFK19146.1"/>
    <property type="molecule type" value="Genomic_DNA"/>
</dbReference>
<dbReference type="STRING" id="576117.SAMN04488138_1591"/>
<evidence type="ECO:0000313" key="1">
    <source>
        <dbReference type="EMBL" id="SFK19146.1"/>
    </source>
</evidence>
<accession>A0A1I3XJB8</accession>
<keyword evidence="2" id="KW-1185">Reference proteome</keyword>
<organism evidence="1 2">
    <name type="scientific">Celeribacter halophilus</name>
    <dbReference type="NCBI Taxonomy" id="576117"/>
    <lineage>
        <taxon>Bacteria</taxon>
        <taxon>Pseudomonadati</taxon>
        <taxon>Pseudomonadota</taxon>
        <taxon>Alphaproteobacteria</taxon>
        <taxon>Rhodobacterales</taxon>
        <taxon>Roseobacteraceae</taxon>
        <taxon>Celeribacter</taxon>
    </lineage>
</organism>
<protein>
    <submittedName>
        <fullName evidence="1">Uncharacterized protein</fullName>
    </submittedName>
</protein>
<evidence type="ECO:0000313" key="2">
    <source>
        <dbReference type="Proteomes" id="UP000183299"/>
    </source>
</evidence>
<reference evidence="1 2" key="1">
    <citation type="submission" date="2016-10" db="EMBL/GenBank/DDBJ databases">
        <authorList>
            <person name="de Groot N.N."/>
        </authorList>
    </citation>
    <scope>NUCLEOTIDE SEQUENCE [LARGE SCALE GENOMIC DNA]</scope>
    <source>
        <strain evidence="1 2">CGMCC 1.8891</strain>
    </source>
</reference>
<dbReference type="AlphaFoldDB" id="A0A1I3XJB8"/>
<sequence>MARYERQCAECGADFVARQKTQKYCCMKCSNRTYARAHYEANREKCRAKSRAY</sequence>
<name>A0A1I3XJB8_9RHOB</name>
<dbReference type="Proteomes" id="UP000183299">
    <property type="component" value="Unassembled WGS sequence"/>
</dbReference>
<gene>
    <name evidence="1" type="ORF">SAMN04488138_1591</name>
</gene>